<proteinExistence type="predicted"/>
<dbReference type="AlphaFoldDB" id="A0A8S1GW96"/>
<dbReference type="EMBL" id="CAJGYM010000006">
    <property type="protein sequence ID" value="CAD6187142.1"/>
    <property type="molecule type" value="Genomic_DNA"/>
</dbReference>
<name>A0A8S1GW96_9PELO</name>
<gene>
    <name evidence="1" type="ORF">CAUJ_LOCUS3061</name>
</gene>
<protein>
    <submittedName>
        <fullName evidence="1">Uncharacterized protein</fullName>
    </submittedName>
</protein>
<reference evidence="1" key="1">
    <citation type="submission" date="2020-10" db="EMBL/GenBank/DDBJ databases">
        <authorList>
            <person name="Kikuchi T."/>
        </authorList>
    </citation>
    <scope>NUCLEOTIDE SEQUENCE</scope>
    <source>
        <strain evidence="1">NKZ352</strain>
    </source>
</reference>
<sequence length="98" mass="10703">MEPSVEYDKWLGGVSVDDPSRPSISVSLGVGCRLHSARRVICERMAALGSAGKHLLLIRSLREALPQCRSELRGNGVLWVDIGLDPGPGREDLWILVL</sequence>
<organism evidence="1 2">
    <name type="scientific">Caenorhabditis auriculariae</name>
    <dbReference type="NCBI Taxonomy" id="2777116"/>
    <lineage>
        <taxon>Eukaryota</taxon>
        <taxon>Metazoa</taxon>
        <taxon>Ecdysozoa</taxon>
        <taxon>Nematoda</taxon>
        <taxon>Chromadorea</taxon>
        <taxon>Rhabditida</taxon>
        <taxon>Rhabditina</taxon>
        <taxon>Rhabditomorpha</taxon>
        <taxon>Rhabditoidea</taxon>
        <taxon>Rhabditidae</taxon>
        <taxon>Peloderinae</taxon>
        <taxon>Caenorhabditis</taxon>
    </lineage>
</organism>
<evidence type="ECO:0000313" key="2">
    <source>
        <dbReference type="Proteomes" id="UP000835052"/>
    </source>
</evidence>
<accession>A0A8S1GW96</accession>
<comment type="caution">
    <text evidence="1">The sequence shown here is derived from an EMBL/GenBank/DDBJ whole genome shotgun (WGS) entry which is preliminary data.</text>
</comment>
<dbReference type="Proteomes" id="UP000835052">
    <property type="component" value="Unassembled WGS sequence"/>
</dbReference>
<evidence type="ECO:0000313" key="1">
    <source>
        <dbReference type="EMBL" id="CAD6187142.1"/>
    </source>
</evidence>
<keyword evidence="2" id="KW-1185">Reference proteome</keyword>